<protein>
    <recommendedName>
        <fullName evidence="4">DUF368 domain-containing protein</fullName>
    </recommendedName>
</protein>
<dbReference type="Proteomes" id="UP000051934">
    <property type="component" value="Unassembled WGS sequence"/>
</dbReference>
<dbReference type="Pfam" id="PF04018">
    <property type="entry name" value="VCA0040-like"/>
    <property type="match status" value="1"/>
</dbReference>
<feature type="transmembrane region" description="Helical" evidence="1">
    <location>
        <begin position="133"/>
        <end position="150"/>
    </location>
</feature>
<feature type="transmembrane region" description="Helical" evidence="1">
    <location>
        <begin position="234"/>
        <end position="252"/>
    </location>
</feature>
<comment type="caution">
    <text evidence="2">The sequence shown here is derived from an EMBL/GenBank/DDBJ whole genome shotgun (WGS) entry which is preliminary data.</text>
</comment>
<feature type="transmembrane region" description="Helical" evidence="1">
    <location>
        <begin position="156"/>
        <end position="175"/>
    </location>
</feature>
<feature type="transmembrane region" description="Helical" evidence="1">
    <location>
        <begin position="100"/>
        <end position="126"/>
    </location>
</feature>
<dbReference type="EMBL" id="LIBB01000256">
    <property type="protein sequence ID" value="KRO71016.1"/>
    <property type="molecule type" value="Genomic_DNA"/>
</dbReference>
<keyword evidence="1" id="KW-0472">Membrane</keyword>
<proteinExistence type="predicted"/>
<evidence type="ECO:0008006" key="4">
    <source>
        <dbReference type="Google" id="ProtNLM"/>
    </source>
</evidence>
<dbReference type="InterPro" id="IPR007163">
    <property type="entry name" value="VCA0040-like"/>
</dbReference>
<name>A0A0R2S808_9GAMM</name>
<evidence type="ECO:0000313" key="3">
    <source>
        <dbReference type="Proteomes" id="UP000051934"/>
    </source>
</evidence>
<organism evidence="2 3">
    <name type="scientific">OM182 bacterium BACL3 MAG-120507-bin80</name>
    <dbReference type="NCBI Taxonomy" id="1655577"/>
    <lineage>
        <taxon>Bacteria</taxon>
        <taxon>Pseudomonadati</taxon>
        <taxon>Pseudomonadota</taxon>
        <taxon>Gammaproteobacteria</taxon>
        <taxon>OMG group</taxon>
        <taxon>OM182 clade</taxon>
    </lineage>
</organism>
<feature type="transmembrane region" description="Helical" evidence="1">
    <location>
        <begin position="284"/>
        <end position="303"/>
    </location>
</feature>
<keyword evidence="1" id="KW-0812">Transmembrane</keyword>
<feature type="transmembrane region" description="Helical" evidence="1">
    <location>
        <begin position="72"/>
        <end position="94"/>
    </location>
</feature>
<dbReference type="AlphaFoldDB" id="A0A0R2S808"/>
<reference evidence="2 3" key="1">
    <citation type="submission" date="2015-10" db="EMBL/GenBank/DDBJ databases">
        <title>Metagenome-Assembled Genomes uncover a global brackish microbiome.</title>
        <authorList>
            <person name="Hugerth L.W."/>
            <person name="Larsson J."/>
            <person name="Alneberg J."/>
            <person name="Lindh M.V."/>
            <person name="Legrand C."/>
            <person name="Pinhassi J."/>
            <person name="Andersson A.F."/>
        </authorList>
    </citation>
    <scope>NUCLEOTIDE SEQUENCE [LARGE SCALE GENOMIC DNA]</scope>
    <source>
        <strain evidence="2">BACL4 MAG-120507-bin80</strain>
    </source>
</reference>
<gene>
    <name evidence="2" type="ORF">ABR69_07210</name>
</gene>
<keyword evidence="1" id="KW-1133">Transmembrane helix</keyword>
<evidence type="ECO:0000313" key="2">
    <source>
        <dbReference type="EMBL" id="KRO71016.1"/>
    </source>
</evidence>
<sequence>MEHPSTQGGLSNVERAVVFAKGVVMGMSDSVPGVSGGTIALIAGIYERLIRAISAFDLTVLKLLRRRELVHAWHHVDGPFLLPLALGMFSGLLLSANTVLYALAYAPILVGSFFIGLVLAALFLLSGEFKLRYALYFMLGAGVVAALGWVQPSTDSVTGLGLFVAGAVAISAMLLPGLSGAFILILLGVYETMLTALVTFDFDKIIFFAAGCLVGLMAFSRLLTWLLGRFHGQSYSVIGGLLLGSLPAIWPWRVPEAAVSAEDAGATMRLVWPADYAASLGVEAHALAALLFVGLGLVVVLLLNRLFISMNSASALNASQKDR</sequence>
<feature type="transmembrane region" description="Helical" evidence="1">
    <location>
        <begin position="206"/>
        <end position="227"/>
    </location>
</feature>
<dbReference type="PANTHER" id="PTHR37308">
    <property type="entry name" value="INTEGRAL MEMBRANE PROTEIN"/>
    <property type="match status" value="1"/>
</dbReference>
<dbReference type="PANTHER" id="PTHR37308:SF1">
    <property type="entry name" value="POLYPRENYL-PHOSPHATE TRANSPORTER"/>
    <property type="match status" value="1"/>
</dbReference>
<evidence type="ECO:0000256" key="1">
    <source>
        <dbReference type="SAM" id="Phobius"/>
    </source>
</evidence>
<accession>A0A0R2S808</accession>